<reference evidence="2" key="2">
    <citation type="submission" date="2005-06" db="EMBL/GenBank/DDBJ databases">
        <title>DNA sequences of macaque genes expressed in brain or testis and its evolutionary implications.</title>
        <authorList>
            <consortium name="International consortium for macaque cDNA sequencing and analysis"/>
        </authorList>
    </citation>
    <scope>NUCLEOTIDE SEQUENCE</scope>
</reference>
<feature type="region of interest" description="Disordered" evidence="1">
    <location>
        <begin position="142"/>
        <end position="169"/>
    </location>
</feature>
<dbReference type="AlphaFoldDB" id="Q4R753"/>
<protein>
    <submittedName>
        <fullName evidence="2">Testis cDNA, clone: QtsA-16287, similar to human LOC122258 (LOC122258)</fullName>
    </submittedName>
</protein>
<dbReference type="EMBL" id="AB168972">
    <property type="protein sequence ID" value="BAE01070.1"/>
    <property type="molecule type" value="mRNA"/>
</dbReference>
<sequence length="169" mass="19172">MIKDGVHSARYLVHSQGRRWGCRPGHWFPFYQEEQIPHRAGGLLPTLQGCSPPGCRGPHWGHTLPKPSAGSEAEGECGCWARHREPRTKHFSQACWWHLHFQWHFQPLPFTLKFRMSWSWGDQTPALPGAEELLVKGLSVLNPEGPANQDPLPRPALQPGLATVLQRQR</sequence>
<name>Q4R753_MACFA</name>
<evidence type="ECO:0000313" key="2">
    <source>
        <dbReference type="EMBL" id="BAE01070.1"/>
    </source>
</evidence>
<reference evidence="2" key="1">
    <citation type="journal article" date="2005" name="Mol. Biol. Evol.">
        <title>Substitution rate and structural divergence of 5'UTR evolution: comparative analysis between human and cynomolgus monkey cDNAs.</title>
        <authorList>
            <person name="Osada N."/>
            <person name="Hirata M."/>
            <person name="Tanuma R."/>
            <person name="Kusuda J."/>
            <person name="Hida M."/>
            <person name="Suzuki Y."/>
            <person name="Sugano S."/>
            <person name="Gojobori T."/>
            <person name="Shen C.K."/>
            <person name="Wu C.I."/>
            <person name="Hashimoto K."/>
        </authorList>
    </citation>
    <scope>NUCLEOTIDE SEQUENCE</scope>
</reference>
<evidence type="ECO:0000256" key="1">
    <source>
        <dbReference type="SAM" id="MobiDB-lite"/>
    </source>
</evidence>
<organism evidence="2">
    <name type="scientific">Macaca fascicularis</name>
    <name type="common">Crab-eating macaque</name>
    <name type="synonym">Cynomolgus monkey</name>
    <dbReference type="NCBI Taxonomy" id="9541"/>
    <lineage>
        <taxon>Eukaryota</taxon>
        <taxon>Metazoa</taxon>
        <taxon>Chordata</taxon>
        <taxon>Craniata</taxon>
        <taxon>Vertebrata</taxon>
        <taxon>Euteleostomi</taxon>
        <taxon>Mammalia</taxon>
        <taxon>Eutheria</taxon>
        <taxon>Euarchontoglires</taxon>
        <taxon>Primates</taxon>
        <taxon>Haplorrhini</taxon>
        <taxon>Catarrhini</taxon>
        <taxon>Cercopithecidae</taxon>
        <taxon>Cercopithecinae</taxon>
        <taxon>Macaca</taxon>
    </lineage>
</organism>
<accession>Q4R753</accession>
<proteinExistence type="evidence at transcript level"/>